<dbReference type="InterPro" id="IPR046342">
    <property type="entry name" value="CBS_dom_sf"/>
</dbReference>
<dbReference type="SUPFAM" id="SSF54631">
    <property type="entry name" value="CBS-domain pair"/>
    <property type="match status" value="1"/>
</dbReference>
<dbReference type="EMBL" id="PGVE01000044">
    <property type="protein sequence ID" value="PLS04239.1"/>
    <property type="molecule type" value="Genomic_DNA"/>
</dbReference>
<dbReference type="Gene3D" id="3.10.580.10">
    <property type="entry name" value="CBS-domain"/>
    <property type="match status" value="1"/>
</dbReference>
<protein>
    <submittedName>
        <fullName evidence="4">CBS domain-containing protein</fullName>
    </submittedName>
</protein>
<name>A0A2N5HFD2_9BACI</name>
<dbReference type="AlphaFoldDB" id="A0A2N5HFD2"/>
<proteinExistence type="predicted"/>
<dbReference type="PANTHER" id="PTHR43080">
    <property type="entry name" value="CBS DOMAIN-CONTAINING PROTEIN CBSX3, MITOCHONDRIAL"/>
    <property type="match status" value="1"/>
</dbReference>
<keyword evidence="1 2" id="KW-0129">CBS domain</keyword>
<dbReference type="RefSeq" id="WP_101648166.1">
    <property type="nucleotide sequence ID" value="NZ_PGVE01000044.1"/>
</dbReference>
<reference evidence="4 5" key="1">
    <citation type="submission" date="2017-11" db="EMBL/GenBank/DDBJ databases">
        <title>Comparitive Functional Genomics of Dry Heat Resistant strains isolated from the Viking Spacecraft.</title>
        <authorList>
            <person name="Seuylemezian A."/>
            <person name="Cooper K."/>
            <person name="Vaishampayan P."/>
        </authorList>
    </citation>
    <scope>NUCLEOTIDE SEQUENCE [LARGE SCALE GENOMIC DNA]</scope>
    <source>
        <strain evidence="4 5">V32-6</strain>
    </source>
</reference>
<gene>
    <name evidence="4" type="ORF">CVD27_12105</name>
</gene>
<feature type="domain" description="CBS" evidence="3">
    <location>
        <begin position="7"/>
        <end position="65"/>
    </location>
</feature>
<comment type="caution">
    <text evidence="4">The sequence shown here is derived from an EMBL/GenBank/DDBJ whole genome shotgun (WGS) entry which is preliminary data.</text>
</comment>
<dbReference type="CDD" id="cd04622">
    <property type="entry name" value="CBS_pair_HRP1_like"/>
    <property type="match status" value="1"/>
</dbReference>
<dbReference type="InterPro" id="IPR051257">
    <property type="entry name" value="Diverse_CBS-Domain"/>
</dbReference>
<evidence type="ECO:0000256" key="2">
    <source>
        <dbReference type="PROSITE-ProRule" id="PRU00703"/>
    </source>
</evidence>
<feature type="domain" description="CBS" evidence="3">
    <location>
        <begin position="71"/>
        <end position="126"/>
    </location>
</feature>
<dbReference type="SMART" id="SM00116">
    <property type="entry name" value="CBS"/>
    <property type="match status" value="2"/>
</dbReference>
<organism evidence="4 5">
    <name type="scientific">Neobacillus cucumis</name>
    <dbReference type="NCBI Taxonomy" id="1740721"/>
    <lineage>
        <taxon>Bacteria</taxon>
        <taxon>Bacillati</taxon>
        <taxon>Bacillota</taxon>
        <taxon>Bacilli</taxon>
        <taxon>Bacillales</taxon>
        <taxon>Bacillaceae</taxon>
        <taxon>Neobacillus</taxon>
    </lineage>
</organism>
<evidence type="ECO:0000313" key="4">
    <source>
        <dbReference type="EMBL" id="PLS04239.1"/>
    </source>
</evidence>
<dbReference type="OrthoDB" id="9802114at2"/>
<dbReference type="PANTHER" id="PTHR43080:SF2">
    <property type="entry name" value="CBS DOMAIN-CONTAINING PROTEIN"/>
    <property type="match status" value="1"/>
</dbReference>
<dbReference type="Proteomes" id="UP000234950">
    <property type="component" value="Unassembled WGS sequence"/>
</dbReference>
<dbReference type="PROSITE" id="PS51371">
    <property type="entry name" value="CBS"/>
    <property type="match status" value="2"/>
</dbReference>
<sequence>MNVADVMTTDVDCCTPESTCKEAAMKMKELDVGAIPICENEKLVGIITDRDLVIKGLANGLSDDSTVSELATNMVVKGTKDMSIEEAAKIMSHEQIRRLPIVENEKLVGMVSLGDLAVNNQSSDEAGEALKEISVPSEPNK</sequence>
<dbReference type="Pfam" id="PF00571">
    <property type="entry name" value="CBS"/>
    <property type="match status" value="2"/>
</dbReference>
<keyword evidence="5" id="KW-1185">Reference proteome</keyword>
<evidence type="ECO:0000313" key="5">
    <source>
        <dbReference type="Proteomes" id="UP000234950"/>
    </source>
</evidence>
<evidence type="ECO:0000259" key="3">
    <source>
        <dbReference type="PROSITE" id="PS51371"/>
    </source>
</evidence>
<evidence type="ECO:0000256" key="1">
    <source>
        <dbReference type="ARBA" id="ARBA00023122"/>
    </source>
</evidence>
<dbReference type="InterPro" id="IPR000644">
    <property type="entry name" value="CBS_dom"/>
</dbReference>
<accession>A0A2N5HFD2</accession>